<dbReference type="EMBL" id="JARUPT010000369">
    <property type="protein sequence ID" value="KAK0372463.1"/>
    <property type="molecule type" value="Genomic_DNA"/>
</dbReference>
<sequence length="123" mass="13899">MIGLFTNCPISTMLFMRACVYLLQERCRSHVTRQNRAPLLMDISSPRIRSWRVTPLACIASMRVHSRTHANSFLRDGWIQKTTLIDNVHFLPLGLAHGLALGGSKLGYFIHVQLEVLGQGVNR</sequence>
<evidence type="ECO:0000313" key="1">
    <source>
        <dbReference type="EMBL" id="KAK0372463.1"/>
    </source>
</evidence>
<organism evidence="1 2">
    <name type="scientific">Colletotrichum limetticola</name>
    <dbReference type="NCBI Taxonomy" id="1209924"/>
    <lineage>
        <taxon>Eukaryota</taxon>
        <taxon>Fungi</taxon>
        <taxon>Dikarya</taxon>
        <taxon>Ascomycota</taxon>
        <taxon>Pezizomycotina</taxon>
        <taxon>Sordariomycetes</taxon>
        <taxon>Hypocreomycetidae</taxon>
        <taxon>Glomerellales</taxon>
        <taxon>Glomerellaceae</taxon>
        <taxon>Colletotrichum</taxon>
        <taxon>Colletotrichum acutatum species complex</taxon>
    </lineage>
</organism>
<accession>A0ABQ9PKG8</accession>
<evidence type="ECO:0000313" key="2">
    <source>
        <dbReference type="Proteomes" id="UP001169217"/>
    </source>
</evidence>
<reference evidence="1" key="1">
    <citation type="submission" date="2023-04" db="EMBL/GenBank/DDBJ databases">
        <title>Colletotrichum limetticola genome sequence.</title>
        <authorList>
            <person name="Baroncelli R."/>
        </authorList>
    </citation>
    <scope>NUCLEOTIDE SEQUENCE</scope>
    <source>
        <strain evidence="1">KLA-Anderson</strain>
    </source>
</reference>
<gene>
    <name evidence="1" type="ORF">CLIM01_10171</name>
</gene>
<name>A0ABQ9PKG8_9PEZI</name>
<proteinExistence type="predicted"/>
<dbReference type="Proteomes" id="UP001169217">
    <property type="component" value="Unassembled WGS sequence"/>
</dbReference>
<protein>
    <submittedName>
        <fullName evidence="1">Uncharacterized protein</fullName>
    </submittedName>
</protein>
<comment type="caution">
    <text evidence="1">The sequence shown here is derived from an EMBL/GenBank/DDBJ whole genome shotgun (WGS) entry which is preliminary data.</text>
</comment>
<keyword evidence="2" id="KW-1185">Reference proteome</keyword>